<dbReference type="InterPro" id="IPR050857">
    <property type="entry name" value="D-2-hydroxyacid_DH"/>
</dbReference>
<evidence type="ECO:0000256" key="3">
    <source>
        <dbReference type="ARBA" id="ARBA00023027"/>
    </source>
</evidence>
<name>A0A0U9HGK3_9FIRM</name>
<keyword evidence="2 4" id="KW-0560">Oxidoreductase</keyword>
<dbReference type="PANTHER" id="PTHR42789">
    <property type="entry name" value="D-ISOMER SPECIFIC 2-HYDROXYACID DEHYDROGENASE FAMILY PROTEIN (AFU_ORTHOLOGUE AFUA_6G10090)"/>
    <property type="match status" value="1"/>
</dbReference>
<dbReference type="SUPFAM" id="SSF52283">
    <property type="entry name" value="Formate/glycerate dehydrogenase catalytic domain-like"/>
    <property type="match status" value="1"/>
</dbReference>
<organism evidence="7">
    <name type="scientific">Tepidanaerobacter syntrophicus</name>
    <dbReference type="NCBI Taxonomy" id="224999"/>
    <lineage>
        <taxon>Bacteria</taxon>
        <taxon>Bacillati</taxon>
        <taxon>Bacillota</taxon>
        <taxon>Clostridia</taxon>
        <taxon>Thermosediminibacterales</taxon>
        <taxon>Tepidanaerobacteraceae</taxon>
        <taxon>Tepidanaerobacter</taxon>
    </lineage>
</organism>
<keyword evidence="3" id="KW-0520">NAD</keyword>
<dbReference type="PROSITE" id="PS00671">
    <property type="entry name" value="D_2_HYDROXYACID_DH_3"/>
    <property type="match status" value="1"/>
</dbReference>
<dbReference type="CDD" id="cd12171">
    <property type="entry name" value="2-Hacid_dh_10"/>
    <property type="match status" value="1"/>
</dbReference>
<dbReference type="OrthoDB" id="9805416at2"/>
<comment type="similarity">
    <text evidence="1 4">Belongs to the D-isomer specific 2-hydroxyacid dehydrogenase family.</text>
</comment>
<evidence type="ECO:0000313" key="8">
    <source>
        <dbReference type="Proteomes" id="UP000062160"/>
    </source>
</evidence>
<dbReference type="RefSeq" id="WP_059033532.1">
    <property type="nucleotide sequence ID" value="NZ_DF977003.1"/>
</dbReference>
<dbReference type="InterPro" id="IPR036291">
    <property type="entry name" value="NAD(P)-bd_dom_sf"/>
</dbReference>
<reference evidence="7" key="1">
    <citation type="journal article" date="2016" name="Genome Announc.">
        <title>Draft Genome Sequence of the Syntrophic Lactate-Degrading Bacterium Tepidanaerobacter syntrophicus JLT.</title>
        <authorList>
            <person name="Matsuura N."/>
            <person name="Ohashi A."/>
            <person name="Tourlousse D.M."/>
            <person name="Sekiguchi Y."/>
        </authorList>
    </citation>
    <scope>NUCLEOTIDE SEQUENCE [LARGE SCALE GENOMIC DNA]</scope>
    <source>
        <strain evidence="7">JL</strain>
    </source>
</reference>
<evidence type="ECO:0000259" key="5">
    <source>
        <dbReference type="Pfam" id="PF00389"/>
    </source>
</evidence>
<proteinExistence type="inferred from homology"/>
<gene>
    <name evidence="7" type="ORF">TSYNT_9152</name>
</gene>
<dbReference type="AlphaFoldDB" id="A0A0U9HGK3"/>
<feature type="domain" description="D-isomer specific 2-hydroxyacid dehydrogenase catalytic" evidence="5">
    <location>
        <begin position="27"/>
        <end position="340"/>
    </location>
</feature>
<dbReference type="Pfam" id="PF02826">
    <property type="entry name" value="2-Hacid_dh_C"/>
    <property type="match status" value="1"/>
</dbReference>
<accession>A0A0U9HGK3</accession>
<dbReference type="GO" id="GO:0006564">
    <property type="term" value="P:L-serine biosynthetic process"/>
    <property type="evidence" value="ECO:0007669"/>
    <property type="project" value="UniProtKB-ARBA"/>
</dbReference>
<dbReference type="FunFam" id="3.40.50.720:FF:000041">
    <property type="entry name" value="D-3-phosphoglycerate dehydrogenase"/>
    <property type="match status" value="1"/>
</dbReference>
<dbReference type="GO" id="GO:0004617">
    <property type="term" value="F:phosphoglycerate dehydrogenase activity"/>
    <property type="evidence" value="ECO:0007669"/>
    <property type="project" value="UniProtKB-ARBA"/>
</dbReference>
<dbReference type="InterPro" id="IPR006139">
    <property type="entry name" value="D-isomer_2_OHA_DH_cat_dom"/>
</dbReference>
<evidence type="ECO:0000256" key="4">
    <source>
        <dbReference type="RuleBase" id="RU003719"/>
    </source>
</evidence>
<dbReference type="PANTHER" id="PTHR42789:SF1">
    <property type="entry name" value="D-ISOMER SPECIFIC 2-HYDROXYACID DEHYDROGENASE FAMILY PROTEIN (AFU_ORTHOLOGUE AFUA_6G10090)"/>
    <property type="match status" value="1"/>
</dbReference>
<evidence type="ECO:0000313" key="7">
    <source>
        <dbReference type="EMBL" id="GAQ25902.1"/>
    </source>
</evidence>
<evidence type="ECO:0000256" key="2">
    <source>
        <dbReference type="ARBA" id="ARBA00023002"/>
    </source>
</evidence>
<dbReference type="GO" id="GO:0051287">
    <property type="term" value="F:NAD binding"/>
    <property type="evidence" value="ECO:0007669"/>
    <property type="project" value="InterPro"/>
</dbReference>
<evidence type="ECO:0000256" key="1">
    <source>
        <dbReference type="ARBA" id="ARBA00005854"/>
    </source>
</evidence>
<dbReference type="InterPro" id="IPR029753">
    <property type="entry name" value="D-isomer_DH_CS"/>
</dbReference>
<dbReference type="SUPFAM" id="SSF51735">
    <property type="entry name" value="NAD(P)-binding Rossmann-fold domains"/>
    <property type="match status" value="1"/>
</dbReference>
<dbReference type="EMBL" id="DF977003">
    <property type="protein sequence ID" value="GAQ25902.1"/>
    <property type="molecule type" value="Genomic_DNA"/>
</dbReference>
<dbReference type="Pfam" id="PF00389">
    <property type="entry name" value="2-Hacid_dh"/>
    <property type="match status" value="1"/>
</dbReference>
<sequence length="345" mass="38509">MKALLTAEVSQEAKELEALLEIVYAGWYKDGVILTEEQMSNLVAAHNVDIIITSYDPITRKVIDSSPNLKLIVCTRSNPVNIDAEYAAKKNILVSYAPGRNSICTAEYTVAMMLSITRKIPMAYAALKSGKHTKDIEENNKTKPVEGLRRDVTWSLGIDTPYVLYKGNQLYKKTLGIVGYGTIGQRVGQLCKAFGMNILAYDPYKSISEDGTIFTSTLKELAEQSDIITVHCKDTPQTYHIIDELVFKSMKRTAFFINTSRGAIVDENALINALLNDEIAGAALDVFDEEPIPKDHPFITKCNNVVITPHLAGATYEAIENHTEQLLTDIKHFLNHEPLEYEYKV</sequence>
<dbReference type="Gene3D" id="3.40.50.720">
    <property type="entry name" value="NAD(P)-binding Rossmann-like Domain"/>
    <property type="match status" value="2"/>
</dbReference>
<dbReference type="GO" id="GO:0047545">
    <property type="term" value="F:(S)-2-hydroxyglutarate dehydrogenase activity"/>
    <property type="evidence" value="ECO:0007669"/>
    <property type="project" value="UniProtKB-ARBA"/>
</dbReference>
<dbReference type="Proteomes" id="UP000062160">
    <property type="component" value="Unassembled WGS sequence"/>
</dbReference>
<feature type="domain" description="D-isomer specific 2-hydroxyacid dehydrogenase NAD-binding" evidence="6">
    <location>
        <begin position="165"/>
        <end position="312"/>
    </location>
</feature>
<evidence type="ECO:0000259" key="6">
    <source>
        <dbReference type="Pfam" id="PF02826"/>
    </source>
</evidence>
<dbReference type="STRING" id="224999.GCA_001485475_01938"/>
<dbReference type="InterPro" id="IPR006140">
    <property type="entry name" value="D-isomer_DH_NAD-bd"/>
</dbReference>
<protein>
    <submittedName>
        <fullName evidence="7">D-3-phosphoglycerate dehydrogenase</fullName>
    </submittedName>
</protein>
<keyword evidence="8" id="KW-1185">Reference proteome</keyword>